<feature type="region of interest" description="Disordered" evidence="1">
    <location>
        <begin position="56"/>
        <end position="102"/>
    </location>
</feature>
<reference evidence="2 3" key="1">
    <citation type="journal article" date="2019" name="Int. J. Syst. Evol. Microbiol.">
        <title>The Global Catalogue of Microorganisms (GCM) 10K type strain sequencing project: providing services to taxonomists for standard genome sequencing and annotation.</title>
        <authorList>
            <consortium name="The Broad Institute Genomics Platform"/>
            <consortium name="The Broad Institute Genome Sequencing Center for Infectious Disease"/>
            <person name="Wu L."/>
            <person name="Ma J."/>
        </authorList>
    </citation>
    <scope>NUCLEOTIDE SEQUENCE [LARGE SCALE GENOMIC DNA]</scope>
    <source>
        <strain evidence="2 3">JCM 14900</strain>
    </source>
</reference>
<accession>A0ABN2P7L9</accession>
<sequence length="274" mass="29775">MEVRPPWSEQSRELADLRRRAYGPGGDISADPAAVARLHELEDLLRDEEPVAAVPVEPAVREPIRRPEVPKAEPAPQSAHEPTAEDAASRADARAVEDRAPAPTRRSWWQRVPVWGIALASAGLGAAIALSAVNLAADRPEATLQPATSVPETPADWDDLVRGFDGDPSTMQYFGDFHEIDVWELRSRIGAPCVLLSSRGRPFTMSCAAQDLDPIVDFTVQSGMLGILNDQLRDGMLLRFVGRDDRVDVWVREAPAREAQSPRTSGIASAPSAP</sequence>
<name>A0ABN2P7L9_9MICO</name>
<dbReference type="EMBL" id="BAAAOF010000001">
    <property type="protein sequence ID" value="GAA1914235.1"/>
    <property type="molecule type" value="Genomic_DNA"/>
</dbReference>
<proteinExistence type="predicted"/>
<evidence type="ECO:0000256" key="1">
    <source>
        <dbReference type="SAM" id="MobiDB-lite"/>
    </source>
</evidence>
<keyword evidence="3" id="KW-1185">Reference proteome</keyword>
<feature type="compositionally biased region" description="Basic and acidic residues" evidence="1">
    <location>
        <begin position="59"/>
        <end position="71"/>
    </location>
</feature>
<evidence type="ECO:0008006" key="4">
    <source>
        <dbReference type="Google" id="ProtNLM"/>
    </source>
</evidence>
<evidence type="ECO:0000313" key="3">
    <source>
        <dbReference type="Proteomes" id="UP001501343"/>
    </source>
</evidence>
<comment type="caution">
    <text evidence="2">The sequence shown here is derived from an EMBL/GenBank/DDBJ whole genome shotgun (WGS) entry which is preliminary data.</text>
</comment>
<gene>
    <name evidence="2" type="ORF">GCM10009775_03580</name>
</gene>
<evidence type="ECO:0000313" key="2">
    <source>
        <dbReference type="EMBL" id="GAA1914235.1"/>
    </source>
</evidence>
<dbReference type="Proteomes" id="UP001501343">
    <property type="component" value="Unassembled WGS sequence"/>
</dbReference>
<organism evidence="2 3">
    <name type="scientific">Microbacterium aoyamense</name>
    <dbReference type="NCBI Taxonomy" id="344166"/>
    <lineage>
        <taxon>Bacteria</taxon>
        <taxon>Bacillati</taxon>
        <taxon>Actinomycetota</taxon>
        <taxon>Actinomycetes</taxon>
        <taxon>Micrococcales</taxon>
        <taxon>Microbacteriaceae</taxon>
        <taxon>Microbacterium</taxon>
    </lineage>
</organism>
<feature type="compositionally biased region" description="Basic and acidic residues" evidence="1">
    <location>
        <begin position="87"/>
        <end position="100"/>
    </location>
</feature>
<protein>
    <recommendedName>
        <fullName evidence="4">DUF306 domain-containing protein</fullName>
    </recommendedName>
</protein>
<dbReference type="RefSeq" id="WP_248149016.1">
    <property type="nucleotide sequence ID" value="NZ_BAAAOF010000001.1"/>
</dbReference>